<organism evidence="7 8">
    <name type="scientific">Enterococcus camelliae</name>
    <dbReference type="NCBI Taxonomy" id="453959"/>
    <lineage>
        <taxon>Bacteria</taxon>
        <taxon>Bacillati</taxon>
        <taxon>Bacillota</taxon>
        <taxon>Bacilli</taxon>
        <taxon>Lactobacillales</taxon>
        <taxon>Enterococcaceae</taxon>
        <taxon>Enterococcus</taxon>
    </lineage>
</organism>
<feature type="transmembrane region" description="Helical" evidence="6">
    <location>
        <begin position="181"/>
        <end position="203"/>
    </location>
</feature>
<feature type="transmembrane region" description="Helical" evidence="6">
    <location>
        <begin position="24"/>
        <end position="48"/>
    </location>
</feature>
<dbReference type="EMBL" id="JBHUMO010000065">
    <property type="protein sequence ID" value="MFD2729885.1"/>
    <property type="molecule type" value="Genomic_DNA"/>
</dbReference>
<comment type="caution">
    <text evidence="7">The sequence shown here is derived from an EMBL/GenBank/DDBJ whole genome shotgun (WGS) entry which is preliminary data.</text>
</comment>
<evidence type="ECO:0000313" key="7">
    <source>
        <dbReference type="EMBL" id="MFD2729885.1"/>
    </source>
</evidence>
<feature type="transmembrane region" description="Helical" evidence="6">
    <location>
        <begin position="60"/>
        <end position="93"/>
    </location>
</feature>
<dbReference type="Pfam" id="PF01226">
    <property type="entry name" value="Form_Nir_trans"/>
    <property type="match status" value="1"/>
</dbReference>
<dbReference type="PROSITE" id="PS01006">
    <property type="entry name" value="FORMATE_NITRITE_TP_2"/>
    <property type="match status" value="1"/>
</dbReference>
<keyword evidence="8" id="KW-1185">Reference proteome</keyword>
<evidence type="ECO:0000256" key="3">
    <source>
        <dbReference type="ARBA" id="ARBA00022989"/>
    </source>
</evidence>
<comment type="subcellular location">
    <subcellularLocation>
        <location evidence="1">Membrane</location>
        <topology evidence="1">Multi-pass membrane protein</topology>
    </subcellularLocation>
</comment>
<gene>
    <name evidence="7" type="ORF">ACFSR0_10875</name>
</gene>
<dbReference type="InterPro" id="IPR024002">
    <property type="entry name" value="For/NO2_transpt_CS"/>
</dbReference>
<evidence type="ECO:0000256" key="1">
    <source>
        <dbReference type="ARBA" id="ARBA00004141"/>
    </source>
</evidence>
<evidence type="ECO:0000256" key="2">
    <source>
        <dbReference type="ARBA" id="ARBA00022692"/>
    </source>
</evidence>
<dbReference type="InterPro" id="IPR000292">
    <property type="entry name" value="For/NO2_transpt"/>
</dbReference>
<evidence type="ECO:0000256" key="6">
    <source>
        <dbReference type="SAM" id="Phobius"/>
    </source>
</evidence>
<dbReference type="InterPro" id="IPR023271">
    <property type="entry name" value="Aquaporin-like"/>
</dbReference>
<dbReference type="PROSITE" id="PS01005">
    <property type="entry name" value="FORMATE_NITRITE_TP_1"/>
    <property type="match status" value="1"/>
</dbReference>
<keyword evidence="4 6" id="KW-0472">Membrane</keyword>
<evidence type="ECO:0000256" key="5">
    <source>
        <dbReference type="ARBA" id="ARBA00049660"/>
    </source>
</evidence>
<name>A0ABW5TMD3_9ENTE</name>
<protein>
    <submittedName>
        <fullName evidence="7">Formate/nitrite transporter family protein</fullName>
    </submittedName>
</protein>
<reference evidence="8" key="1">
    <citation type="journal article" date="2019" name="Int. J. Syst. Evol. Microbiol.">
        <title>The Global Catalogue of Microorganisms (GCM) 10K type strain sequencing project: providing services to taxonomists for standard genome sequencing and annotation.</title>
        <authorList>
            <consortium name="The Broad Institute Genomics Platform"/>
            <consortium name="The Broad Institute Genome Sequencing Center for Infectious Disease"/>
            <person name="Wu L."/>
            <person name="Ma J."/>
        </authorList>
    </citation>
    <scope>NUCLEOTIDE SEQUENCE [LARGE SCALE GENOMIC DNA]</scope>
    <source>
        <strain evidence="8">TISTR 932</strain>
    </source>
</reference>
<dbReference type="Proteomes" id="UP001597427">
    <property type="component" value="Unassembled WGS sequence"/>
</dbReference>
<dbReference type="Gene3D" id="1.20.1080.10">
    <property type="entry name" value="Glycerol uptake facilitator protein"/>
    <property type="match status" value="1"/>
</dbReference>
<keyword evidence="2 6" id="KW-0812">Transmembrane</keyword>
<accession>A0ABW5TMD3</accession>
<feature type="transmembrane region" description="Helical" evidence="6">
    <location>
        <begin position="146"/>
        <end position="169"/>
    </location>
</feature>
<feature type="transmembrane region" description="Helical" evidence="6">
    <location>
        <begin position="105"/>
        <end position="126"/>
    </location>
</feature>
<proteinExistence type="inferred from homology"/>
<dbReference type="PANTHER" id="PTHR30520:SF8">
    <property type="entry name" value="NITRITE TRANSPORTER NIRC"/>
    <property type="match status" value="1"/>
</dbReference>
<evidence type="ECO:0000313" key="8">
    <source>
        <dbReference type="Proteomes" id="UP001597427"/>
    </source>
</evidence>
<dbReference type="PANTHER" id="PTHR30520">
    <property type="entry name" value="FORMATE TRANSPORTER-RELATED"/>
    <property type="match status" value="1"/>
</dbReference>
<comment type="similarity">
    <text evidence="5">Belongs to the FNT transporter (TC 1.A.16) family.</text>
</comment>
<dbReference type="RefSeq" id="WP_379982671.1">
    <property type="nucleotide sequence ID" value="NZ_JBHUMO010000065.1"/>
</dbReference>
<evidence type="ECO:0000256" key="4">
    <source>
        <dbReference type="ARBA" id="ARBA00023136"/>
    </source>
</evidence>
<keyword evidence="3 6" id="KW-1133">Transmembrane helix</keyword>
<sequence>MYVDQIQAVELAGKKKLAFINQNFWGFFLASILAGVFIGFGILLSFTVGGLLKESNSSKLAMGAVFGIALSLVVIAGAELFTGNNFVLGVGLLRRSVTWRAASKLWLWCWLGNAVGAILLAIGFHYSGLQTGAVAQVLAAATVTKMSLGIVPLILRGILCNMLVCLAIWSGFQCKSEAGKLIMIFWCLLAFFTAGFEHSVANMTVLTAGLLDSTNSAITISGWFYNLFWVTLGNMIGGILFIAYPYVKMAQKLE</sequence>
<feature type="transmembrane region" description="Helical" evidence="6">
    <location>
        <begin position="223"/>
        <end position="247"/>
    </location>
</feature>